<accession>A0A2T0SY88</accession>
<evidence type="ECO:0000313" key="2">
    <source>
        <dbReference type="Proteomes" id="UP000238375"/>
    </source>
</evidence>
<dbReference type="AlphaFoldDB" id="A0A2T0SY88"/>
<gene>
    <name evidence="1" type="ORF">CLV58_109111</name>
</gene>
<dbReference type="Proteomes" id="UP000238375">
    <property type="component" value="Unassembled WGS sequence"/>
</dbReference>
<dbReference type="RefSeq" id="WP_106138117.1">
    <property type="nucleotide sequence ID" value="NZ_PVTE01000009.1"/>
</dbReference>
<sequence>MLPEEGELVLCTALPEEGEEDDDYFKQDSIQLGQIYQVVSITVGIKSWYEFTEKNFYHPTSYFRPITPFQLKVLEAHRLNSSNQHG</sequence>
<protein>
    <submittedName>
        <fullName evidence="1">Uncharacterized protein</fullName>
    </submittedName>
</protein>
<organism evidence="1 2">
    <name type="scientific">Spirosoma oryzae</name>
    <dbReference type="NCBI Taxonomy" id="1469603"/>
    <lineage>
        <taxon>Bacteria</taxon>
        <taxon>Pseudomonadati</taxon>
        <taxon>Bacteroidota</taxon>
        <taxon>Cytophagia</taxon>
        <taxon>Cytophagales</taxon>
        <taxon>Cytophagaceae</taxon>
        <taxon>Spirosoma</taxon>
    </lineage>
</organism>
<comment type="caution">
    <text evidence="1">The sequence shown here is derived from an EMBL/GenBank/DDBJ whole genome shotgun (WGS) entry which is preliminary data.</text>
</comment>
<keyword evidence="2" id="KW-1185">Reference proteome</keyword>
<proteinExistence type="predicted"/>
<reference evidence="1 2" key="1">
    <citation type="submission" date="2018-03" db="EMBL/GenBank/DDBJ databases">
        <title>Genomic Encyclopedia of Archaeal and Bacterial Type Strains, Phase II (KMG-II): from individual species to whole genera.</title>
        <authorList>
            <person name="Goeker M."/>
        </authorList>
    </citation>
    <scope>NUCLEOTIDE SEQUENCE [LARGE SCALE GENOMIC DNA]</scope>
    <source>
        <strain evidence="1 2">DSM 28354</strain>
    </source>
</reference>
<dbReference type="EMBL" id="PVTE01000009">
    <property type="protein sequence ID" value="PRY38384.1"/>
    <property type="molecule type" value="Genomic_DNA"/>
</dbReference>
<name>A0A2T0SY88_9BACT</name>
<evidence type="ECO:0000313" key="1">
    <source>
        <dbReference type="EMBL" id="PRY38384.1"/>
    </source>
</evidence>